<dbReference type="EMBL" id="JLXW01000010">
    <property type="protein sequence ID" value="KBZ61023.1"/>
    <property type="molecule type" value="Genomic_DNA"/>
</dbReference>
<proteinExistence type="predicted"/>
<dbReference type="AlphaFoldDB" id="A0A051TWK7"/>
<dbReference type="InterPro" id="IPR052019">
    <property type="entry name" value="F420H2_bilvrd_red/Heme_oxyg"/>
</dbReference>
<dbReference type="PATRIC" id="fig|1324261.3.peg.4013"/>
<dbReference type="InterPro" id="IPR012349">
    <property type="entry name" value="Split_barrel_FMN-bd"/>
</dbReference>
<dbReference type="PANTHER" id="PTHR35176:SF11">
    <property type="entry name" value="PYRIDOXAMINE 5'-PHOSPHATE OXIDASE FAMILY PROTEIN"/>
    <property type="match status" value="1"/>
</dbReference>
<organism evidence="3 4">
    <name type="scientific">Mycobacterium [tuberculosis] TKK-01-0051</name>
    <dbReference type="NCBI Taxonomy" id="1324261"/>
    <lineage>
        <taxon>Bacteria</taxon>
        <taxon>Bacillati</taxon>
        <taxon>Actinomycetota</taxon>
        <taxon>Actinomycetes</taxon>
        <taxon>Mycobacteriales</taxon>
        <taxon>Mycobacteriaceae</taxon>
        <taxon>Mycobacterium</taxon>
        <taxon>Mycobacterium avium complex (MAC)</taxon>
    </lineage>
</organism>
<dbReference type="HOGENOM" id="CLU_123922_5_0_11"/>
<sequence length="155" mass="17360">MGIELKDDELWAYVSAAHTAVVTTLRRDGWPVALPVWFVVLERLIYLKTFPTLMKAKRIAHDPRASFVVEDGQKWTELRAVTISASAELLPPGPEADAARQALSVKYPADVDVPLQRLPEASRAYYGAADVIIRLTPTGRLLSWDNRRLRLLPAE</sequence>
<evidence type="ECO:0000313" key="3">
    <source>
        <dbReference type="EMBL" id="KBZ61023.1"/>
    </source>
</evidence>
<comment type="caution">
    <text evidence="3">The sequence shown here is derived from an EMBL/GenBank/DDBJ whole genome shotgun (WGS) entry which is preliminary data.</text>
</comment>
<dbReference type="Proteomes" id="UP000025947">
    <property type="component" value="Unassembled WGS sequence"/>
</dbReference>
<dbReference type="InterPro" id="IPR011576">
    <property type="entry name" value="Pyridox_Oxase_N"/>
</dbReference>
<keyword evidence="4" id="KW-1185">Reference proteome</keyword>
<keyword evidence="1" id="KW-0560">Oxidoreductase</keyword>
<name>A0A051TWK7_9MYCO</name>
<evidence type="ECO:0000313" key="4">
    <source>
        <dbReference type="Proteomes" id="UP000025947"/>
    </source>
</evidence>
<dbReference type="PANTHER" id="PTHR35176">
    <property type="entry name" value="HEME OXYGENASE HI_0854-RELATED"/>
    <property type="match status" value="1"/>
</dbReference>
<reference evidence="3 4" key="1">
    <citation type="submission" date="2014-04" db="EMBL/GenBank/DDBJ databases">
        <title>The Genome Sequence of Mycobacterium tuberculosis TKK-01-0051.</title>
        <authorList>
            <consortium name="The Broad Institute Genomics Platform"/>
            <consortium name="The Broad Institute Genome Sequencing Center for Infectious Disease"/>
            <person name="Earl A.M."/>
            <person name="Cohen K."/>
            <person name="Pym A."/>
            <person name="Bishai W."/>
            <person name="Maharaj K."/>
            <person name="Desjardins C."/>
            <person name="Abeel T."/>
            <person name="Young S."/>
            <person name="Zeng Q."/>
            <person name="Gargeya S."/>
            <person name="Abouelleil A."/>
            <person name="Alvarado L."/>
            <person name="Chapman S.B."/>
            <person name="Gainer-Dewar J."/>
            <person name="Goldberg J."/>
            <person name="Griggs A."/>
            <person name="Gujja S."/>
            <person name="Hansen M."/>
            <person name="Howarth C."/>
            <person name="Imamovic A."/>
            <person name="Larimer J."/>
            <person name="Murphy C."/>
            <person name="Naylor J."/>
            <person name="Pearson M."/>
            <person name="Poon T.W."/>
            <person name="Priest M."/>
            <person name="Roberts A."/>
            <person name="Saif S."/>
            <person name="Shea T."/>
            <person name="Sykes S."/>
            <person name="Wortman J."/>
            <person name="Nusbaum C."/>
            <person name="Birren B."/>
        </authorList>
    </citation>
    <scope>NUCLEOTIDE SEQUENCE [LARGE SCALE GENOMIC DNA]</scope>
    <source>
        <strain evidence="3 4">TKK-01-0051</strain>
    </source>
</reference>
<dbReference type="Pfam" id="PF01243">
    <property type="entry name" value="PNPOx_N"/>
    <property type="match status" value="1"/>
</dbReference>
<dbReference type="GO" id="GO:0016627">
    <property type="term" value="F:oxidoreductase activity, acting on the CH-CH group of donors"/>
    <property type="evidence" value="ECO:0007669"/>
    <property type="project" value="TreeGrafter"/>
</dbReference>
<accession>A0A051TWK7</accession>
<protein>
    <recommendedName>
        <fullName evidence="2">Pyridoxamine 5'-phosphate oxidase N-terminal domain-containing protein</fullName>
    </recommendedName>
</protein>
<evidence type="ECO:0000259" key="2">
    <source>
        <dbReference type="Pfam" id="PF01243"/>
    </source>
</evidence>
<feature type="domain" description="Pyridoxamine 5'-phosphate oxidase N-terminal" evidence="2">
    <location>
        <begin position="8"/>
        <end position="116"/>
    </location>
</feature>
<dbReference type="GO" id="GO:0005829">
    <property type="term" value="C:cytosol"/>
    <property type="evidence" value="ECO:0007669"/>
    <property type="project" value="TreeGrafter"/>
</dbReference>
<evidence type="ECO:0000256" key="1">
    <source>
        <dbReference type="ARBA" id="ARBA00023002"/>
    </source>
</evidence>
<dbReference type="RefSeq" id="WP_044486420.1">
    <property type="nucleotide sequence ID" value="NZ_KK328284.1"/>
</dbReference>
<dbReference type="GO" id="GO:0070967">
    <property type="term" value="F:coenzyme F420 binding"/>
    <property type="evidence" value="ECO:0007669"/>
    <property type="project" value="TreeGrafter"/>
</dbReference>
<gene>
    <name evidence="3" type="ORF">K875_03974</name>
</gene>
<dbReference type="Gene3D" id="2.30.110.10">
    <property type="entry name" value="Electron Transport, Fmn-binding Protein, Chain A"/>
    <property type="match status" value="1"/>
</dbReference>
<dbReference type="SUPFAM" id="SSF50475">
    <property type="entry name" value="FMN-binding split barrel"/>
    <property type="match status" value="1"/>
</dbReference>